<evidence type="ECO:0000313" key="1">
    <source>
        <dbReference type="EMBL" id="KKK95619.1"/>
    </source>
</evidence>
<name>A0A0F9BZ34_9ZZZZ</name>
<accession>A0A0F9BZ34</accession>
<proteinExistence type="predicted"/>
<organism evidence="1">
    <name type="scientific">marine sediment metagenome</name>
    <dbReference type="NCBI Taxonomy" id="412755"/>
    <lineage>
        <taxon>unclassified sequences</taxon>
        <taxon>metagenomes</taxon>
        <taxon>ecological metagenomes</taxon>
    </lineage>
</organism>
<gene>
    <name evidence="1" type="ORF">LCGC14_2670970</name>
</gene>
<dbReference type="AlphaFoldDB" id="A0A0F9BZ34"/>
<sequence>MEKIRDQIVSKSGRSQDTISRLIRATLDHSKICEAHLNNQVATEPDADCPRCRMEVYAKAASEAPIYPNSREEVIPSDAD</sequence>
<dbReference type="EMBL" id="LAZR01046832">
    <property type="protein sequence ID" value="KKK95619.1"/>
    <property type="molecule type" value="Genomic_DNA"/>
</dbReference>
<reference evidence="1" key="1">
    <citation type="journal article" date="2015" name="Nature">
        <title>Complex archaea that bridge the gap between prokaryotes and eukaryotes.</title>
        <authorList>
            <person name="Spang A."/>
            <person name="Saw J.H."/>
            <person name="Jorgensen S.L."/>
            <person name="Zaremba-Niedzwiedzka K."/>
            <person name="Martijn J."/>
            <person name="Lind A.E."/>
            <person name="van Eijk R."/>
            <person name="Schleper C."/>
            <person name="Guy L."/>
            <person name="Ettema T.J."/>
        </authorList>
    </citation>
    <scope>NUCLEOTIDE SEQUENCE</scope>
</reference>
<protein>
    <submittedName>
        <fullName evidence="1">Uncharacterized protein</fullName>
    </submittedName>
</protein>
<comment type="caution">
    <text evidence="1">The sequence shown here is derived from an EMBL/GenBank/DDBJ whole genome shotgun (WGS) entry which is preliminary data.</text>
</comment>